<dbReference type="AlphaFoldDB" id="D3B1J4"/>
<dbReference type="RefSeq" id="XP_020437277.1">
    <property type="nucleotide sequence ID" value="XM_020573160.1"/>
</dbReference>
<feature type="chain" id="PRO_5003040788" description="Endo-beta-1,2-glucanase SGL domain-containing protein" evidence="1">
    <location>
        <begin position="22"/>
        <end position="344"/>
    </location>
</feature>
<evidence type="ECO:0000256" key="1">
    <source>
        <dbReference type="SAM" id="SignalP"/>
    </source>
</evidence>
<evidence type="ECO:0000313" key="4">
    <source>
        <dbReference type="Proteomes" id="UP000001396"/>
    </source>
</evidence>
<keyword evidence="4" id="KW-1185">Reference proteome</keyword>
<evidence type="ECO:0000313" key="3">
    <source>
        <dbReference type="EMBL" id="EFA85168.1"/>
    </source>
</evidence>
<reference evidence="3 4" key="1">
    <citation type="journal article" date="2011" name="Genome Res.">
        <title>Phylogeny-wide analysis of social amoeba genomes highlights ancient origins for complex intercellular communication.</title>
        <authorList>
            <person name="Heidel A.J."/>
            <person name="Lawal H.M."/>
            <person name="Felder M."/>
            <person name="Schilde C."/>
            <person name="Helps N.R."/>
            <person name="Tunggal B."/>
            <person name="Rivero F."/>
            <person name="John U."/>
            <person name="Schleicher M."/>
            <person name="Eichinger L."/>
            <person name="Platzer M."/>
            <person name="Noegel A.A."/>
            <person name="Schaap P."/>
            <person name="Gloeckner G."/>
        </authorList>
    </citation>
    <scope>NUCLEOTIDE SEQUENCE [LARGE SCALE GENOMIC DNA]</scope>
    <source>
        <strain evidence="4">ATCC 26659 / Pp 5 / PN500</strain>
    </source>
</reference>
<accession>D3B1J4</accession>
<comment type="caution">
    <text evidence="3">The sequence shown here is derived from an EMBL/GenBank/DDBJ whole genome shotgun (WGS) entry which is preliminary data.</text>
</comment>
<keyword evidence="1" id="KW-0732">Signal</keyword>
<dbReference type="InterPro" id="IPR058773">
    <property type="entry name" value="SGL_GH162"/>
</dbReference>
<evidence type="ECO:0000259" key="2">
    <source>
        <dbReference type="Pfam" id="PF26157"/>
    </source>
</evidence>
<proteinExistence type="predicted"/>
<dbReference type="GeneID" id="31357693"/>
<feature type="signal peptide" evidence="1">
    <location>
        <begin position="1"/>
        <end position="21"/>
    </location>
</feature>
<dbReference type="Pfam" id="PF26157">
    <property type="entry name" value="SGL_GH162"/>
    <property type="match status" value="1"/>
</dbReference>
<dbReference type="EMBL" id="ADBJ01000008">
    <property type="protein sequence ID" value="EFA85168.1"/>
    <property type="molecule type" value="Genomic_DNA"/>
</dbReference>
<organism evidence="3 4">
    <name type="scientific">Heterostelium pallidum (strain ATCC 26659 / Pp 5 / PN500)</name>
    <name type="common">Cellular slime mold</name>
    <name type="synonym">Polysphondylium pallidum</name>
    <dbReference type="NCBI Taxonomy" id="670386"/>
    <lineage>
        <taxon>Eukaryota</taxon>
        <taxon>Amoebozoa</taxon>
        <taxon>Evosea</taxon>
        <taxon>Eumycetozoa</taxon>
        <taxon>Dictyostelia</taxon>
        <taxon>Acytosteliales</taxon>
        <taxon>Acytosteliaceae</taxon>
        <taxon>Heterostelium</taxon>
    </lineage>
</organism>
<sequence length="344" mass="39347">MRNYYLFVIFSLFVFIHYTSAAWNDTIYNGTCRFAKKYTVDDLLNHPDARKEFAKSYLHYEGNFHQHLVGLNINSAFTIDGNRINYTTGNITSQPRKYTAASKESLHLSVLAIGLNGLTAEGYDPLDFFHIPIEMTTQEKSKINTGDPRLDNVLVMLYRKMDTLEKFNTQYPGYGGFVSWCGVSDTGISGPSTTGDTVPSLDNGEMIWGIYAVQYLLRTKYPDHVNLGNRYRTYFNLLAANVNQVFLNTTVAAYSGSSVISNVSDVPKNIQYKSDSEYFLGDPYEGELFQLFGYLFGKWSNQTFRQEVWDTTTVRPRTYKTSFGDLTYQLGYTYSSHESWKVRD</sequence>
<dbReference type="Proteomes" id="UP000001396">
    <property type="component" value="Unassembled WGS sequence"/>
</dbReference>
<name>D3B1J4_HETP5</name>
<gene>
    <name evidence="3" type="ORF">PPL_02168</name>
</gene>
<protein>
    <recommendedName>
        <fullName evidence="2">Endo-beta-1,2-glucanase SGL domain-containing protein</fullName>
    </recommendedName>
</protein>
<dbReference type="InParanoid" id="D3B1J4"/>
<feature type="domain" description="Endo-beta-1,2-glucanase SGL" evidence="2">
    <location>
        <begin position="78"/>
        <end position="342"/>
    </location>
</feature>